<dbReference type="VEuPathDB" id="AmoebaDB:NAEGRDRAFT_73900"/>
<accession>D2VXW4</accession>
<dbReference type="KEGG" id="ngr:NAEGRDRAFT_73900"/>
<dbReference type="AlphaFoldDB" id="D2VXW4"/>
<dbReference type="EMBL" id="GG738908">
    <property type="protein sequence ID" value="EFC38360.1"/>
    <property type="molecule type" value="Genomic_DNA"/>
</dbReference>
<proteinExistence type="predicted"/>
<dbReference type="OrthoDB" id="1658724at2759"/>
<dbReference type="GeneID" id="8858243"/>
<gene>
    <name evidence="2" type="ORF">NAEGRDRAFT_73900</name>
</gene>
<keyword evidence="1" id="KW-0472">Membrane</keyword>
<name>D2VXW4_NAEGR</name>
<dbReference type="RefSeq" id="XP_002671104.1">
    <property type="nucleotide sequence ID" value="XM_002671058.1"/>
</dbReference>
<evidence type="ECO:0000313" key="3">
    <source>
        <dbReference type="Proteomes" id="UP000006671"/>
    </source>
</evidence>
<keyword evidence="1" id="KW-0812">Transmembrane</keyword>
<keyword evidence="1" id="KW-1133">Transmembrane helix</keyword>
<reference evidence="2 3" key="1">
    <citation type="journal article" date="2010" name="Cell">
        <title>The genome of Naegleria gruberi illuminates early eukaryotic versatility.</title>
        <authorList>
            <person name="Fritz-Laylin L.K."/>
            <person name="Prochnik S.E."/>
            <person name="Ginger M.L."/>
            <person name="Dacks J.B."/>
            <person name="Carpenter M.L."/>
            <person name="Field M.C."/>
            <person name="Kuo A."/>
            <person name="Paredez A."/>
            <person name="Chapman J."/>
            <person name="Pham J."/>
            <person name="Shu S."/>
            <person name="Neupane R."/>
            <person name="Cipriano M."/>
            <person name="Mancuso J."/>
            <person name="Tu H."/>
            <person name="Salamov A."/>
            <person name="Lindquist E."/>
            <person name="Shapiro H."/>
            <person name="Lucas S."/>
            <person name="Grigoriev I.V."/>
            <person name="Cande W.Z."/>
            <person name="Fulton C."/>
            <person name="Rokhsar D.S."/>
            <person name="Dawson S.C."/>
        </authorList>
    </citation>
    <scope>NUCLEOTIDE SEQUENCE [LARGE SCALE GENOMIC DNA]</scope>
    <source>
        <strain evidence="2 3">NEG-M</strain>
    </source>
</reference>
<dbReference type="Proteomes" id="UP000006671">
    <property type="component" value="Unassembled WGS sequence"/>
</dbReference>
<evidence type="ECO:0000256" key="1">
    <source>
        <dbReference type="SAM" id="Phobius"/>
    </source>
</evidence>
<evidence type="ECO:0000313" key="2">
    <source>
        <dbReference type="EMBL" id="EFC38360.1"/>
    </source>
</evidence>
<dbReference type="InParanoid" id="D2VXW4"/>
<protein>
    <submittedName>
        <fullName evidence="2">Predicted protein</fullName>
    </submittedName>
</protein>
<feature type="transmembrane region" description="Helical" evidence="1">
    <location>
        <begin position="59"/>
        <end position="80"/>
    </location>
</feature>
<keyword evidence="3" id="KW-1185">Reference proteome</keyword>
<sequence length="106" mass="12621">MNEILQLTHESIKHLDVFMSNYVPYMKSNISTDYPDDKLSELNFFDGGMVKLWIFMLENYSLTMVTIVLPFVILFLNYFIPSGLMWLVEWCDFDFLRKYKIQPVSS</sequence>
<organism evidence="3">
    <name type="scientific">Naegleria gruberi</name>
    <name type="common">Amoeba</name>
    <dbReference type="NCBI Taxonomy" id="5762"/>
    <lineage>
        <taxon>Eukaryota</taxon>
        <taxon>Discoba</taxon>
        <taxon>Heterolobosea</taxon>
        <taxon>Tetramitia</taxon>
        <taxon>Eutetramitia</taxon>
        <taxon>Vahlkampfiidae</taxon>
        <taxon>Naegleria</taxon>
    </lineage>
</organism>